<keyword evidence="4" id="KW-1185">Reference proteome</keyword>
<dbReference type="InterPro" id="IPR051803">
    <property type="entry name" value="TA_system_RelE-like_toxin"/>
</dbReference>
<accession>A0ABV7SYP9</accession>
<keyword evidence="2" id="KW-1277">Toxin-antitoxin system</keyword>
<reference evidence="4" key="1">
    <citation type="journal article" date="2019" name="Int. J. Syst. Evol. Microbiol.">
        <title>The Global Catalogue of Microorganisms (GCM) 10K type strain sequencing project: providing services to taxonomists for standard genome sequencing and annotation.</title>
        <authorList>
            <consortium name="The Broad Institute Genomics Platform"/>
            <consortium name="The Broad Institute Genome Sequencing Center for Infectious Disease"/>
            <person name="Wu L."/>
            <person name="Ma J."/>
        </authorList>
    </citation>
    <scope>NUCLEOTIDE SEQUENCE [LARGE SCALE GENOMIC DNA]</scope>
    <source>
        <strain evidence="4">KCTC 42739</strain>
    </source>
</reference>
<dbReference type="InterPro" id="IPR007712">
    <property type="entry name" value="RelE/ParE_toxin"/>
</dbReference>
<evidence type="ECO:0000313" key="3">
    <source>
        <dbReference type="EMBL" id="MFC3580435.1"/>
    </source>
</evidence>
<dbReference type="EMBL" id="JBHRXP010000004">
    <property type="protein sequence ID" value="MFC3580435.1"/>
    <property type="molecule type" value="Genomic_DNA"/>
</dbReference>
<dbReference type="Proteomes" id="UP001595713">
    <property type="component" value="Unassembled WGS sequence"/>
</dbReference>
<organism evidence="3 4">
    <name type="scientific">Sphingomonas hylomeconis</name>
    <dbReference type="NCBI Taxonomy" id="1395958"/>
    <lineage>
        <taxon>Bacteria</taxon>
        <taxon>Pseudomonadati</taxon>
        <taxon>Pseudomonadota</taxon>
        <taxon>Alphaproteobacteria</taxon>
        <taxon>Sphingomonadales</taxon>
        <taxon>Sphingomonadaceae</taxon>
        <taxon>Sphingomonas</taxon>
    </lineage>
</organism>
<dbReference type="Gene3D" id="3.30.2310.20">
    <property type="entry name" value="RelE-like"/>
    <property type="match status" value="1"/>
</dbReference>
<name>A0ABV7SYP9_9SPHN</name>
<comment type="similarity">
    <text evidence="1">Belongs to the RelE toxin family.</text>
</comment>
<dbReference type="PANTHER" id="PTHR33755:SF9">
    <property type="entry name" value="TOXIN PARE1"/>
    <property type="match status" value="1"/>
</dbReference>
<dbReference type="RefSeq" id="WP_261294991.1">
    <property type="nucleotide sequence ID" value="NZ_JANQBK010000012.1"/>
</dbReference>
<dbReference type="InterPro" id="IPR035093">
    <property type="entry name" value="RelE/ParE_toxin_dom_sf"/>
</dbReference>
<dbReference type="PANTHER" id="PTHR33755">
    <property type="entry name" value="TOXIN PARE1-RELATED"/>
    <property type="match status" value="1"/>
</dbReference>
<evidence type="ECO:0000256" key="1">
    <source>
        <dbReference type="ARBA" id="ARBA00006226"/>
    </source>
</evidence>
<sequence length="100" mass="11312">MAGYRLSTAAADDLVAIFLEGVSEFGLAQADRYHAGLEKVFAFLGEYPRAARLRLEIRPPVRAYPHKAHLIVYELDADDGVLILRVRHAREDWQHLADEP</sequence>
<evidence type="ECO:0000313" key="4">
    <source>
        <dbReference type="Proteomes" id="UP001595713"/>
    </source>
</evidence>
<dbReference type="Pfam" id="PF05016">
    <property type="entry name" value="ParE_toxin"/>
    <property type="match status" value="1"/>
</dbReference>
<proteinExistence type="inferred from homology"/>
<gene>
    <name evidence="3" type="ORF">ACFONA_09705</name>
</gene>
<evidence type="ECO:0000256" key="2">
    <source>
        <dbReference type="ARBA" id="ARBA00022649"/>
    </source>
</evidence>
<protein>
    <submittedName>
        <fullName evidence="3">Type II toxin-antitoxin system RelE/ParE family toxin</fullName>
    </submittedName>
</protein>
<comment type="caution">
    <text evidence="3">The sequence shown here is derived from an EMBL/GenBank/DDBJ whole genome shotgun (WGS) entry which is preliminary data.</text>
</comment>